<reference evidence="2" key="1">
    <citation type="submission" date="2022-10" db="EMBL/GenBank/DDBJ databases">
        <title>The complete genomes of actinobacterial strains from the NBC collection.</title>
        <authorList>
            <person name="Joergensen T.S."/>
            <person name="Alvarez Arevalo M."/>
            <person name="Sterndorff E.B."/>
            <person name="Faurdal D."/>
            <person name="Vuksanovic O."/>
            <person name="Mourched A.-S."/>
            <person name="Charusanti P."/>
            <person name="Shaw S."/>
            <person name="Blin K."/>
            <person name="Weber T."/>
        </authorList>
    </citation>
    <scope>NUCLEOTIDE SEQUENCE</scope>
    <source>
        <strain evidence="2">NBC_01436</strain>
    </source>
</reference>
<organism evidence="2 3">
    <name type="scientific">Streptomyces anulatus</name>
    <name type="common">Streptomyces chrysomallus</name>
    <dbReference type="NCBI Taxonomy" id="1892"/>
    <lineage>
        <taxon>Bacteria</taxon>
        <taxon>Bacillati</taxon>
        <taxon>Actinomycetota</taxon>
        <taxon>Actinomycetes</taxon>
        <taxon>Kitasatosporales</taxon>
        <taxon>Streptomycetaceae</taxon>
        <taxon>Streptomyces</taxon>
    </lineage>
</organism>
<evidence type="ECO:0000256" key="1">
    <source>
        <dbReference type="SAM" id="MobiDB-lite"/>
    </source>
</evidence>
<proteinExistence type="predicted"/>
<sequence>MNPELVALAQSASVTLVGLMATDAWEHTRDGVVALWQRARPERADAVAAELGHTREDLAADAGAEDELATEWQGRIRRLLIDRPEVAVELQRLLDELAPGASAPSTTVSQHATAGGHSRVYQAGRDQHITER</sequence>
<dbReference type="RefSeq" id="WP_329356468.1">
    <property type="nucleotide sequence ID" value="NZ_CP108651.1"/>
</dbReference>
<feature type="compositionally biased region" description="Polar residues" evidence="1">
    <location>
        <begin position="103"/>
        <end position="112"/>
    </location>
</feature>
<keyword evidence="3" id="KW-1185">Reference proteome</keyword>
<gene>
    <name evidence="2" type="ORF">OG367_17375</name>
</gene>
<accession>A0ABZ1ZLF2</accession>
<name>A0ABZ1ZLF2_STRAQ</name>
<protein>
    <submittedName>
        <fullName evidence="2">Uncharacterized protein</fullName>
    </submittedName>
</protein>
<dbReference type="EMBL" id="CP109491">
    <property type="protein sequence ID" value="WUX37891.1"/>
    <property type="molecule type" value="Genomic_DNA"/>
</dbReference>
<feature type="region of interest" description="Disordered" evidence="1">
    <location>
        <begin position="100"/>
        <end position="132"/>
    </location>
</feature>
<dbReference type="Proteomes" id="UP001431926">
    <property type="component" value="Chromosome"/>
</dbReference>
<evidence type="ECO:0000313" key="2">
    <source>
        <dbReference type="EMBL" id="WUX37891.1"/>
    </source>
</evidence>
<evidence type="ECO:0000313" key="3">
    <source>
        <dbReference type="Proteomes" id="UP001431926"/>
    </source>
</evidence>